<proteinExistence type="predicted"/>
<keyword evidence="2" id="KW-1185">Reference proteome</keyword>
<feature type="non-terminal residue" evidence="1">
    <location>
        <position position="1"/>
    </location>
</feature>
<dbReference type="NCBIfam" id="NF038083">
    <property type="entry name" value="CU044_5270_fam"/>
    <property type="match status" value="1"/>
</dbReference>
<comment type="caution">
    <text evidence="1">The sequence shown here is derived from an EMBL/GenBank/DDBJ whole genome shotgun (WGS) entry which is preliminary data.</text>
</comment>
<evidence type="ECO:0000313" key="2">
    <source>
        <dbReference type="Proteomes" id="UP001144036"/>
    </source>
</evidence>
<protein>
    <submittedName>
        <fullName evidence="1">CU044_5270 family protein</fullName>
    </submittedName>
</protein>
<accession>A0ABT4SPD6</accession>
<evidence type="ECO:0000313" key="1">
    <source>
        <dbReference type="EMBL" id="MDA0638935.1"/>
    </source>
</evidence>
<sequence>QANPLTAAEVLEDAALVAERTDVPDPRPDQWFYLKERQPIASAPVLETWSRMDGARTAVRQGDGGTVKAGAEKGPTNPLKTQQEVLAFPGEPDALLAHLRGMDERAALSICQPECPAGTEDDVKAFGALQWYLKFGPVIPPDKAAAMYRAMARIPNVKIEENVSTADGRTGLGVVLDLGEAGKGYTILDPADYRYLGVKSVRGGHELAMSVLAAGVVDRPGQTP</sequence>
<dbReference type="Proteomes" id="UP001144036">
    <property type="component" value="Unassembled WGS sequence"/>
</dbReference>
<name>A0ABT4SPD6_9ACTN</name>
<dbReference type="InterPro" id="IPR047789">
    <property type="entry name" value="CU044_5270-like"/>
</dbReference>
<dbReference type="RefSeq" id="WP_270159877.1">
    <property type="nucleotide sequence ID" value="NZ_JAPNNL010000327.1"/>
</dbReference>
<gene>
    <name evidence="1" type="ORF">OUY22_36460</name>
</gene>
<dbReference type="EMBL" id="JAPNNL010000327">
    <property type="protein sequence ID" value="MDA0638935.1"/>
    <property type="molecule type" value="Genomic_DNA"/>
</dbReference>
<reference evidence="1" key="1">
    <citation type="submission" date="2022-11" db="EMBL/GenBank/DDBJ databases">
        <title>Nonomuraea corallina sp. nov., a new species of the genus Nonomuraea isolated from sea side sediment in Thai sea.</title>
        <authorList>
            <person name="Ngamcharungchit C."/>
            <person name="Matsumoto A."/>
            <person name="Suriyachadkun C."/>
            <person name="Panbangred W."/>
            <person name="Inahashi Y."/>
            <person name="Intra B."/>
        </authorList>
    </citation>
    <scope>NUCLEOTIDE SEQUENCE</scope>
    <source>
        <strain evidence="1">MCN248</strain>
    </source>
</reference>
<organism evidence="1 2">
    <name type="scientific">Nonomuraea corallina</name>
    <dbReference type="NCBI Taxonomy" id="2989783"/>
    <lineage>
        <taxon>Bacteria</taxon>
        <taxon>Bacillati</taxon>
        <taxon>Actinomycetota</taxon>
        <taxon>Actinomycetes</taxon>
        <taxon>Streptosporangiales</taxon>
        <taxon>Streptosporangiaceae</taxon>
        <taxon>Nonomuraea</taxon>
    </lineage>
</organism>